<evidence type="ECO:0000313" key="3">
    <source>
        <dbReference type="Proteomes" id="UP000077266"/>
    </source>
</evidence>
<dbReference type="AlphaFoldDB" id="A0A165IUG8"/>
<protein>
    <submittedName>
        <fullName evidence="2">Uncharacterized protein</fullName>
    </submittedName>
</protein>
<sequence length="348" mass="39120">MSALPVESPRSRIARRLARGPTPPSSPLAGLRRRASQSPDSLRMSSPPPDPDTSADPATATPATNTRGRPLAFNPVAFAKTVAINKKRKEEHKNEVVSYAQASTSSLPSTQARAEEREILMFDALVDIRYMLQKESVDQQQQKWSMDAELADAISEYTCAVLCAPIIPAYMLNVNVIMQLMVKNNVYPETWSLFPSRLKDIRAAVSREATQRRYTIKTKIGESMQDKKECLDALCKRILNATKLRVTAPFRARIAWLRYVYEYNEEKRGKDFWSFVDSELVALRASCNNESNRLAYAMTVYVTEDEERFTDDKDLSYDLVTDNSQLSSLQIAAQDAVAQNTPVARPAL</sequence>
<keyword evidence="3" id="KW-1185">Reference proteome</keyword>
<reference evidence="2 3" key="1">
    <citation type="journal article" date="2016" name="Mol. Biol. Evol.">
        <title>Comparative Genomics of Early-Diverging Mushroom-Forming Fungi Provides Insights into the Origins of Lignocellulose Decay Capabilities.</title>
        <authorList>
            <person name="Nagy L.G."/>
            <person name="Riley R."/>
            <person name="Tritt A."/>
            <person name="Adam C."/>
            <person name="Daum C."/>
            <person name="Floudas D."/>
            <person name="Sun H."/>
            <person name="Yadav J.S."/>
            <person name="Pangilinan J."/>
            <person name="Larsson K.H."/>
            <person name="Matsuura K."/>
            <person name="Barry K."/>
            <person name="Labutti K."/>
            <person name="Kuo R."/>
            <person name="Ohm R.A."/>
            <person name="Bhattacharya S.S."/>
            <person name="Shirouzu T."/>
            <person name="Yoshinaga Y."/>
            <person name="Martin F.M."/>
            <person name="Grigoriev I.V."/>
            <person name="Hibbett D.S."/>
        </authorList>
    </citation>
    <scope>NUCLEOTIDE SEQUENCE [LARGE SCALE GENOMIC DNA]</scope>
    <source>
        <strain evidence="2 3">HHB12029</strain>
    </source>
</reference>
<proteinExistence type="predicted"/>
<dbReference type="EMBL" id="KV425982">
    <property type="protein sequence ID" value="KZV93888.1"/>
    <property type="molecule type" value="Genomic_DNA"/>
</dbReference>
<accession>A0A165IUG8</accession>
<evidence type="ECO:0000313" key="2">
    <source>
        <dbReference type="EMBL" id="KZV93888.1"/>
    </source>
</evidence>
<dbReference type="Proteomes" id="UP000077266">
    <property type="component" value="Unassembled WGS sequence"/>
</dbReference>
<dbReference type="OrthoDB" id="3267821at2759"/>
<dbReference type="InParanoid" id="A0A165IUG8"/>
<name>A0A165IUG8_EXIGL</name>
<gene>
    <name evidence="2" type="ORF">EXIGLDRAFT_691184</name>
</gene>
<organism evidence="2 3">
    <name type="scientific">Exidia glandulosa HHB12029</name>
    <dbReference type="NCBI Taxonomy" id="1314781"/>
    <lineage>
        <taxon>Eukaryota</taxon>
        <taxon>Fungi</taxon>
        <taxon>Dikarya</taxon>
        <taxon>Basidiomycota</taxon>
        <taxon>Agaricomycotina</taxon>
        <taxon>Agaricomycetes</taxon>
        <taxon>Auriculariales</taxon>
        <taxon>Exidiaceae</taxon>
        <taxon>Exidia</taxon>
    </lineage>
</organism>
<feature type="region of interest" description="Disordered" evidence="1">
    <location>
        <begin position="1"/>
        <end position="71"/>
    </location>
</feature>
<evidence type="ECO:0000256" key="1">
    <source>
        <dbReference type="SAM" id="MobiDB-lite"/>
    </source>
</evidence>
<feature type="compositionally biased region" description="Low complexity" evidence="1">
    <location>
        <begin position="52"/>
        <end position="64"/>
    </location>
</feature>